<feature type="transmembrane region" description="Helical" evidence="6">
    <location>
        <begin position="212"/>
        <end position="235"/>
    </location>
</feature>
<dbReference type="PANTHER" id="PTHR10165:SF174">
    <property type="entry name" value="PHOSPHATIDIC ACID PHOSPHATASE TYPE 2_HALOPEROXIDASE DOMAIN-CONTAINING PROTEIN"/>
    <property type="match status" value="1"/>
</dbReference>
<dbReference type="SUPFAM" id="SSF48317">
    <property type="entry name" value="Acid phosphatase/Vanadium-dependent haloperoxidase"/>
    <property type="match status" value="1"/>
</dbReference>
<organism evidence="8 10">
    <name type="scientific">Trichuris suis</name>
    <name type="common">pig whipworm</name>
    <dbReference type="NCBI Taxonomy" id="68888"/>
    <lineage>
        <taxon>Eukaryota</taxon>
        <taxon>Metazoa</taxon>
        <taxon>Ecdysozoa</taxon>
        <taxon>Nematoda</taxon>
        <taxon>Enoplea</taxon>
        <taxon>Dorylaimia</taxon>
        <taxon>Trichinellida</taxon>
        <taxon>Trichuridae</taxon>
        <taxon>Trichuris</taxon>
    </lineage>
</organism>
<dbReference type="Pfam" id="PF01569">
    <property type="entry name" value="PAP2"/>
    <property type="match status" value="1"/>
</dbReference>
<sequence length="274" mass="30944">MAILLRRLHLETASTLVCLLCACLDIVCVLLAGYFCVAFFNGLFPTRDRPFLCDDPTLMKPFKPNTISVRFLLAVCLGFPLLLSLVVESLSRLSSATRRGPGWLKRILASVTYISMEYIVGFLADVIIMLVGKSYFGVLRPHFLDVCQPNVDVNNCEGKMLTVESCTQKSYRELESARHSFPSGHASAAVYSFMFLTFYLTQRRKQIRNRYVSCLCHVILATYFVWAVVCCVSRVTDNWHHWTDVLGGCIEGFVISCLLFKRRGSSIRTAMMLS</sequence>
<evidence type="ECO:0000256" key="4">
    <source>
        <dbReference type="ARBA" id="ARBA00022989"/>
    </source>
</evidence>
<evidence type="ECO:0000256" key="3">
    <source>
        <dbReference type="ARBA" id="ARBA00022692"/>
    </source>
</evidence>
<feature type="transmembrane region" description="Helical" evidence="6">
    <location>
        <begin position="12"/>
        <end position="40"/>
    </location>
</feature>
<feature type="domain" description="Phosphatidic acid phosphatase type 2/haloperoxidase" evidence="7">
    <location>
        <begin position="113"/>
        <end position="260"/>
    </location>
</feature>
<dbReference type="GO" id="GO:0005886">
    <property type="term" value="C:plasma membrane"/>
    <property type="evidence" value="ECO:0007669"/>
    <property type="project" value="TreeGrafter"/>
</dbReference>
<evidence type="ECO:0000256" key="2">
    <source>
        <dbReference type="ARBA" id="ARBA00008816"/>
    </source>
</evidence>
<dbReference type="InterPro" id="IPR043216">
    <property type="entry name" value="PAP-like"/>
</dbReference>
<dbReference type="EMBL" id="KL363198">
    <property type="protein sequence ID" value="KFD55767.1"/>
    <property type="molecule type" value="Genomic_DNA"/>
</dbReference>
<evidence type="ECO:0000256" key="6">
    <source>
        <dbReference type="SAM" id="Phobius"/>
    </source>
</evidence>
<dbReference type="GO" id="GO:0046839">
    <property type="term" value="P:phospholipid dephosphorylation"/>
    <property type="evidence" value="ECO:0007669"/>
    <property type="project" value="TreeGrafter"/>
</dbReference>
<dbReference type="InterPro" id="IPR000326">
    <property type="entry name" value="PAP2/HPO"/>
</dbReference>
<feature type="transmembrane region" description="Helical" evidence="6">
    <location>
        <begin position="107"/>
        <end position="131"/>
    </location>
</feature>
<comment type="subcellular location">
    <subcellularLocation>
        <location evidence="1">Membrane</location>
        <topology evidence="1">Multi-pass membrane protein</topology>
    </subcellularLocation>
</comment>
<evidence type="ECO:0000313" key="10">
    <source>
        <dbReference type="Proteomes" id="UP000030764"/>
    </source>
</evidence>
<proteinExistence type="inferred from homology"/>
<gene>
    <name evidence="8" type="ORF">M513_03515</name>
    <name evidence="9" type="ORF">M514_03515</name>
</gene>
<keyword evidence="10" id="KW-1185">Reference proteome</keyword>
<accession>A0A085MEX1</accession>
<dbReference type="PANTHER" id="PTHR10165">
    <property type="entry name" value="LIPID PHOSPHATE PHOSPHATASE"/>
    <property type="match status" value="1"/>
</dbReference>
<dbReference type="SMART" id="SM00014">
    <property type="entry name" value="acidPPc"/>
    <property type="match status" value="1"/>
</dbReference>
<dbReference type="AlphaFoldDB" id="A0A085MEX1"/>
<reference evidence="8 10" key="1">
    <citation type="journal article" date="2014" name="Nat. Genet.">
        <title>Genome and transcriptome of the porcine whipworm Trichuris suis.</title>
        <authorList>
            <person name="Jex A.R."/>
            <person name="Nejsum P."/>
            <person name="Schwarz E.M."/>
            <person name="Hu L."/>
            <person name="Young N.D."/>
            <person name="Hall R.S."/>
            <person name="Korhonen P.K."/>
            <person name="Liao S."/>
            <person name="Thamsborg S."/>
            <person name="Xia J."/>
            <person name="Xu P."/>
            <person name="Wang S."/>
            <person name="Scheerlinck J.P."/>
            <person name="Hofmann A."/>
            <person name="Sternberg P.W."/>
            <person name="Wang J."/>
            <person name="Gasser R.B."/>
        </authorList>
    </citation>
    <scope>NUCLEOTIDE SEQUENCE [LARGE SCALE GENOMIC DNA]</scope>
    <source>
        <strain evidence="9">DCEP-RM93F</strain>
        <strain evidence="8">DCEP-RM93M</strain>
    </source>
</reference>
<evidence type="ECO:0000259" key="7">
    <source>
        <dbReference type="SMART" id="SM00014"/>
    </source>
</evidence>
<evidence type="ECO:0000256" key="5">
    <source>
        <dbReference type="ARBA" id="ARBA00023136"/>
    </source>
</evidence>
<dbReference type="Proteomes" id="UP000030764">
    <property type="component" value="Unassembled WGS sequence"/>
</dbReference>
<evidence type="ECO:0000256" key="1">
    <source>
        <dbReference type="ARBA" id="ARBA00004141"/>
    </source>
</evidence>
<feature type="transmembrane region" description="Helical" evidence="6">
    <location>
        <begin position="181"/>
        <end position="200"/>
    </location>
</feature>
<dbReference type="InterPro" id="IPR036938">
    <property type="entry name" value="PAP2/HPO_sf"/>
</dbReference>
<comment type="similarity">
    <text evidence="2">Belongs to the PA-phosphatase related phosphoesterase family.</text>
</comment>
<dbReference type="PROSITE" id="PS51257">
    <property type="entry name" value="PROKAR_LIPOPROTEIN"/>
    <property type="match status" value="1"/>
</dbReference>
<dbReference type="GO" id="GO:0006644">
    <property type="term" value="P:phospholipid metabolic process"/>
    <property type="evidence" value="ECO:0007669"/>
    <property type="project" value="InterPro"/>
</dbReference>
<keyword evidence="3 6" id="KW-0812">Transmembrane</keyword>
<dbReference type="GO" id="GO:0008195">
    <property type="term" value="F:phosphatidate phosphatase activity"/>
    <property type="evidence" value="ECO:0007669"/>
    <property type="project" value="TreeGrafter"/>
</dbReference>
<feature type="transmembrane region" description="Helical" evidence="6">
    <location>
        <begin position="67"/>
        <end position="87"/>
    </location>
</feature>
<protein>
    <recommendedName>
        <fullName evidence="7">Phosphatidic acid phosphatase type 2/haloperoxidase domain-containing protein</fullName>
    </recommendedName>
</protein>
<dbReference type="Proteomes" id="UP000030758">
    <property type="component" value="Unassembled WGS sequence"/>
</dbReference>
<evidence type="ECO:0000313" key="9">
    <source>
        <dbReference type="EMBL" id="KFD67548.1"/>
    </source>
</evidence>
<evidence type="ECO:0000313" key="8">
    <source>
        <dbReference type="EMBL" id="KFD55767.1"/>
    </source>
</evidence>
<dbReference type="EMBL" id="KL367513">
    <property type="protein sequence ID" value="KFD67548.1"/>
    <property type="molecule type" value="Genomic_DNA"/>
</dbReference>
<dbReference type="Gene3D" id="1.20.144.10">
    <property type="entry name" value="Phosphatidic acid phosphatase type 2/haloperoxidase"/>
    <property type="match status" value="1"/>
</dbReference>
<feature type="transmembrane region" description="Helical" evidence="6">
    <location>
        <begin position="241"/>
        <end position="260"/>
    </location>
</feature>
<keyword evidence="4 6" id="KW-1133">Transmembrane helix</keyword>
<name>A0A085MEX1_9BILA</name>
<dbReference type="GO" id="GO:0007165">
    <property type="term" value="P:signal transduction"/>
    <property type="evidence" value="ECO:0007669"/>
    <property type="project" value="TreeGrafter"/>
</dbReference>
<keyword evidence="5 6" id="KW-0472">Membrane</keyword>